<dbReference type="GO" id="GO:0045957">
    <property type="term" value="P:negative regulation of complement activation, alternative pathway"/>
    <property type="evidence" value="ECO:0007669"/>
    <property type="project" value="TreeGrafter"/>
</dbReference>
<dbReference type="InterPro" id="IPR039939">
    <property type="entry name" value="VSIG4"/>
</dbReference>
<accession>A0A7M4EQL7</accession>
<sequence>MLGGTEKLVGIAVLVNSFVFCYAILDLNGTHEMDGTWKSSATLQCIYMPSENFQQQTVVWTMERDNTPVTVFRRDDSGDHILLLRYRDRVRVPKFPPGDVSLQIEKLEIPDSGHYTCKVTWRTQNDSLITKEMTTTMRVVKVVVSKPIIIPGQLGLTVPERARASLTCSARGSPPISYQWFKGGPGGSTVHLSNQAELVFDPLQNSDAGQYYCQAENRAGSFGSQQSDVVQLTVRETTTTVLGTEATVHTTTTPIFERDLSTTVDSGNDVERKILTGDLGAQRTGLPLYLIIPIAVLCAIVLVSVIAVILCRRKNKNDHLYDVTYRNCIQSQRRETCSRESGGCLYEEVHFSVENNYVTDPVEKTDFEKLSRRKSAEYETLIC</sequence>
<dbReference type="SUPFAM" id="SSF48726">
    <property type="entry name" value="Immunoglobulin"/>
    <property type="match status" value="2"/>
</dbReference>
<dbReference type="InterPro" id="IPR003599">
    <property type="entry name" value="Ig_sub"/>
</dbReference>
<proteinExistence type="predicted"/>
<dbReference type="GeneTree" id="ENSGT00390000001432"/>
<dbReference type="PANTHER" id="PTHR15466">
    <property type="entry name" value="V-SET AND IMMUNOGLOBULIN DOMAIN CONTAINING 4"/>
    <property type="match status" value="1"/>
</dbReference>
<keyword evidence="1" id="KW-1133">Transmembrane helix</keyword>
<dbReference type="PROSITE" id="PS50835">
    <property type="entry name" value="IG_LIKE"/>
    <property type="match status" value="2"/>
</dbReference>
<dbReference type="GO" id="GO:0001851">
    <property type="term" value="F:complement component C3b binding"/>
    <property type="evidence" value="ECO:0007669"/>
    <property type="project" value="TreeGrafter"/>
</dbReference>
<dbReference type="SMART" id="SM00409">
    <property type="entry name" value="IG"/>
    <property type="match status" value="2"/>
</dbReference>
<evidence type="ECO:0000256" key="1">
    <source>
        <dbReference type="SAM" id="Phobius"/>
    </source>
</evidence>
<keyword evidence="4" id="KW-1185">Reference proteome</keyword>
<dbReference type="Gene3D" id="2.60.40.10">
    <property type="entry name" value="Immunoglobulins"/>
    <property type="match status" value="2"/>
</dbReference>
<dbReference type="InterPro" id="IPR007110">
    <property type="entry name" value="Ig-like_dom"/>
</dbReference>
<dbReference type="OMA" id="DYSEDPC"/>
<dbReference type="InterPro" id="IPR013106">
    <property type="entry name" value="Ig_V-set"/>
</dbReference>
<evidence type="ECO:0000313" key="4">
    <source>
        <dbReference type="Proteomes" id="UP000594220"/>
    </source>
</evidence>
<dbReference type="InterPro" id="IPR036179">
    <property type="entry name" value="Ig-like_dom_sf"/>
</dbReference>
<reference evidence="3" key="2">
    <citation type="submission" date="2025-09" db="UniProtKB">
        <authorList>
            <consortium name="Ensembl"/>
        </authorList>
    </citation>
    <scope>IDENTIFICATION</scope>
</reference>
<evidence type="ECO:0000259" key="2">
    <source>
        <dbReference type="PROSITE" id="PS50835"/>
    </source>
</evidence>
<dbReference type="GO" id="GO:0042130">
    <property type="term" value="P:negative regulation of T cell proliferation"/>
    <property type="evidence" value="ECO:0007669"/>
    <property type="project" value="InterPro"/>
</dbReference>
<keyword evidence="1" id="KW-0812">Transmembrane</keyword>
<name>A0A7M4EQL7_CROPO</name>
<dbReference type="Proteomes" id="UP000594220">
    <property type="component" value="Unplaced"/>
</dbReference>
<feature type="domain" description="Ig-like" evidence="2">
    <location>
        <begin position="147"/>
        <end position="231"/>
    </location>
</feature>
<dbReference type="Ensembl" id="ENSCPRT00005014932.1">
    <property type="protein sequence ID" value="ENSCPRP00005012688.1"/>
    <property type="gene ID" value="ENSCPRG00005009016.1"/>
</dbReference>
<dbReference type="SMART" id="SM00406">
    <property type="entry name" value="IGv"/>
    <property type="match status" value="2"/>
</dbReference>
<dbReference type="GO" id="GO:0043031">
    <property type="term" value="P:negative regulation of macrophage activation"/>
    <property type="evidence" value="ECO:0007669"/>
    <property type="project" value="InterPro"/>
</dbReference>
<gene>
    <name evidence="3" type="primary">VSIG4</name>
</gene>
<keyword evidence="1" id="KW-0472">Membrane</keyword>
<evidence type="ECO:0000313" key="3">
    <source>
        <dbReference type="Ensembl" id="ENSCPRP00005012688.1"/>
    </source>
</evidence>
<reference evidence="3" key="1">
    <citation type="submission" date="2025-08" db="UniProtKB">
        <authorList>
            <consortium name="Ensembl"/>
        </authorList>
    </citation>
    <scope>IDENTIFICATION</scope>
</reference>
<organism evidence="3 4">
    <name type="scientific">Crocodylus porosus</name>
    <name type="common">Saltwater crocodile</name>
    <name type="synonym">Estuarine crocodile</name>
    <dbReference type="NCBI Taxonomy" id="8502"/>
    <lineage>
        <taxon>Eukaryota</taxon>
        <taxon>Metazoa</taxon>
        <taxon>Chordata</taxon>
        <taxon>Craniata</taxon>
        <taxon>Vertebrata</taxon>
        <taxon>Euteleostomi</taxon>
        <taxon>Archelosauria</taxon>
        <taxon>Archosauria</taxon>
        <taxon>Crocodylia</taxon>
        <taxon>Longirostres</taxon>
        <taxon>Crocodylidae</taxon>
        <taxon>Crocodylus</taxon>
    </lineage>
</organism>
<dbReference type="Pfam" id="PF13927">
    <property type="entry name" value="Ig_3"/>
    <property type="match status" value="1"/>
</dbReference>
<feature type="domain" description="Ig-like" evidence="2">
    <location>
        <begin position="39"/>
        <end position="134"/>
    </location>
</feature>
<dbReference type="Pfam" id="PF07686">
    <property type="entry name" value="V-set"/>
    <property type="match status" value="1"/>
</dbReference>
<dbReference type="GO" id="GO:0032703">
    <property type="term" value="P:negative regulation of interleukin-2 production"/>
    <property type="evidence" value="ECO:0007669"/>
    <property type="project" value="InterPro"/>
</dbReference>
<dbReference type="PANTHER" id="PTHR15466:SF2">
    <property type="entry name" value="V-SET AND IMMUNOGLOBULIN DOMAIN-CONTAINING PROTEIN 4"/>
    <property type="match status" value="1"/>
</dbReference>
<dbReference type="InterPro" id="IPR003598">
    <property type="entry name" value="Ig_sub2"/>
</dbReference>
<feature type="transmembrane region" description="Helical" evidence="1">
    <location>
        <begin position="288"/>
        <end position="311"/>
    </location>
</feature>
<dbReference type="AlphaFoldDB" id="A0A7M4EQL7"/>
<dbReference type="SMART" id="SM00408">
    <property type="entry name" value="IGc2"/>
    <property type="match status" value="1"/>
</dbReference>
<protein>
    <submittedName>
        <fullName evidence="3">V-set and immunoglobulin domain containing 4</fullName>
    </submittedName>
</protein>
<dbReference type="InterPro" id="IPR013783">
    <property type="entry name" value="Ig-like_fold"/>
</dbReference>